<dbReference type="Pfam" id="PF10551">
    <property type="entry name" value="MULE"/>
    <property type="match status" value="1"/>
</dbReference>
<evidence type="ECO:0000259" key="6">
    <source>
        <dbReference type="PROSITE" id="PS50966"/>
    </source>
</evidence>
<keyword evidence="8" id="KW-1185">Reference proteome</keyword>
<evidence type="ECO:0000256" key="3">
    <source>
        <dbReference type="ARBA" id="ARBA00022833"/>
    </source>
</evidence>
<gene>
    <name evidence="7" type="ORF">ISN44_As12g035170</name>
</gene>
<evidence type="ECO:0000256" key="5">
    <source>
        <dbReference type="SAM" id="MobiDB-lite"/>
    </source>
</evidence>
<comment type="caution">
    <text evidence="7">The sequence shown here is derived from an EMBL/GenBank/DDBJ whole genome shotgun (WGS) entry which is preliminary data.</text>
</comment>
<feature type="compositionally biased region" description="Low complexity" evidence="5">
    <location>
        <begin position="796"/>
        <end position="816"/>
    </location>
</feature>
<evidence type="ECO:0000256" key="1">
    <source>
        <dbReference type="ARBA" id="ARBA00022723"/>
    </source>
</evidence>
<dbReference type="PROSITE" id="PS50966">
    <property type="entry name" value="ZF_SWIM"/>
    <property type="match status" value="1"/>
</dbReference>
<feature type="compositionally biased region" description="Low complexity" evidence="5">
    <location>
        <begin position="845"/>
        <end position="860"/>
    </location>
</feature>
<dbReference type="InterPro" id="IPR018289">
    <property type="entry name" value="MULE_transposase_dom"/>
</dbReference>
<sequence>MTRKKRFASRSPEADVDPPPAAVEPSPLAIEPPPDSGEPESVEPAAVVEPPCASVVENNRGKKSKRNGKGGDNRGKKSKLVSKRQVSAEDKDKSDGEGLSENDCDVAGDDDFDEVQYADEEDGNRLGVEEEACEDFEAHFGPAARDDGDVSDADSGDDIWDEDRIPDPFSDSDHDEDEVEDETREQQPDDPEELLKLGKTYSSPEEFKIAVLRYSLKSRFDIKLYKSQSLKVGAKCSDTDVKCGWRCYCSYDKKKHKMQIKVYENKHICVRSGYSKMLKRGTIAWLFSERLRKNPKITKYEMVDEIHREYNLTVTEEQCSKAKTKVMRERKAIHDDHFSRIWDYQAEIFKSNSETTFEIETIPGPTIGSLQRFHRLFICFKSQKESWKRTCRPILGLDGAFLKWDVKGHLLAATGRDGDNRIVPIAWAVVEIENDDNWDWFVRLLAVNLDLQDGRNTAVISDKQSGLVKAIHNRIPAAEHRQCAKHIMDNWKRNSHDMELQRLFWKIARSYTIGEYTANLEALKTYNPGAAASLMNTKPMEWSRAFFKIGSCCNDNLNNLSESFNKTIRQARRKPLLDMLEDIRSQCMVRNEKRYIIAGRRKSRFTKRAHEEIEKMIAGSQFCERSMARHNKHEISHFGGKYSVDMNANTCGCRKWQMTGIPCVHAASVIIGKKQKVEDYVSDWYTTRMWQLTYNDGIAPVQGQLLWPRVNRLGVLPPPWRRGTPGRPSNYARRKGRYETTSSSTKLSRLHRVMTCSNCKEEGHNITSCTKQRVEDQPKRPRGRLRKSQEPRNVLFGQGFPQGFSQGEGSQGSQPQRATPHGSQGSQPQRATPLGSQPHGSQPASQGVSRRSQRQPSQGQGLEGWRSWFECSN</sequence>
<dbReference type="PANTHER" id="PTHR31973:SF187">
    <property type="entry name" value="MUTATOR TRANSPOSASE MUDRA PROTEIN"/>
    <property type="match status" value="1"/>
</dbReference>
<feature type="compositionally biased region" description="Polar residues" evidence="5">
    <location>
        <begin position="821"/>
        <end position="844"/>
    </location>
</feature>
<dbReference type="AlphaFoldDB" id="A0A8T1YPY5"/>
<dbReference type="InterPro" id="IPR004332">
    <property type="entry name" value="Transposase_MuDR"/>
</dbReference>
<organism evidence="7 8">
    <name type="scientific">Arabidopsis suecica</name>
    <name type="common">Swedish thale-cress</name>
    <name type="synonym">Cardaminopsis suecica</name>
    <dbReference type="NCBI Taxonomy" id="45249"/>
    <lineage>
        <taxon>Eukaryota</taxon>
        <taxon>Viridiplantae</taxon>
        <taxon>Streptophyta</taxon>
        <taxon>Embryophyta</taxon>
        <taxon>Tracheophyta</taxon>
        <taxon>Spermatophyta</taxon>
        <taxon>Magnoliopsida</taxon>
        <taxon>eudicotyledons</taxon>
        <taxon>Gunneridae</taxon>
        <taxon>Pentapetalae</taxon>
        <taxon>rosids</taxon>
        <taxon>malvids</taxon>
        <taxon>Brassicales</taxon>
        <taxon>Brassicaceae</taxon>
        <taxon>Camelineae</taxon>
        <taxon>Arabidopsis</taxon>
    </lineage>
</organism>
<dbReference type="OrthoDB" id="1082478at2759"/>
<dbReference type="InterPro" id="IPR006564">
    <property type="entry name" value="Znf_PMZ"/>
</dbReference>
<feature type="compositionally biased region" description="Acidic residues" evidence="5">
    <location>
        <begin position="98"/>
        <end position="122"/>
    </location>
</feature>
<keyword evidence="3" id="KW-0862">Zinc</keyword>
<keyword evidence="1" id="KW-0479">Metal-binding</keyword>
<feature type="domain" description="SWIM-type" evidence="6">
    <location>
        <begin position="642"/>
        <end position="674"/>
    </location>
</feature>
<dbReference type="Pfam" id="PF04434">
    <property type="entry name" value="SWIM"/>
    <property type="match status" value="1"/>
</dbReference>
<evidence type="ECO:0000313" key="7">
    <source>
        <dbReference type="EMBL" id="KAG7548327.1"/>
    </source>
</evidence>
<dbReference type="SMART" id="SM00575">
    <property type="entry name" value="ZnF_PMZ"/>
    <property type="match status" value="1"/>
</dbReference>
<feature type="compositionally biased region" description="Basic and acidic residues" evidence="5">
    <location>
        <begin position="86"/>
        <end position="96"/>
    </location>
</feature>
<feature type="region of interest" description="Disordered" evidence="5">
    <location>
        <begin position="770"/>
        <end position="873"/>
    </location>
</feature>
<evidence type="ECO:0000256" key="4">
    <source>
        <dbReference type="PROSITE-ProRule" id="PRU00325"/>
    </source>
</evidence>
<feature type="region of interest" description="Disordered" evidence="5">
    <location>
        <begin position="718"/>
        <end position="746"/>
    </location>
</feature>
<evidence type="ECO:0000313" key="8">
    <source>
        <dbReference type="Proteomes" id="UP000694251"/>
    </source>
</evidence>
<dbReference type="EMBL" id="JAEFBJ010000012">
    <property type="protein sequence ID" value="KAG7548327.1"/>
    <property type="molecule type" value="Genomic_DNA"/>
</dbReference>
<protein>
    <submittedName>
        <fullName evidence="7">Zinc finger SWIM-type</fullName>
    </submittedName>
</protein>
<accession>A0A8T1YPY5</accession>
<keyword evidence="2 4" id="KW-0863">Zinc-finger</keyword>
<proteinExistence type="predicted"/>
<feature type="region of interest" description="Disordered" evidence="5">
    <location>
        <begin position="1"/>
        <end position="192"/>
    </location>
</feature>
<evidence type="ECO:0000256" key="2">
    <source>
        <dbReference type="ARBA" id="ARBA00022771"/>
    </source>
</evidence>
<dbReference type="PANTHER" id="PTHR31973">
    <property type="entry name" value="POLYPROTEIN, PUTATIVE-RELATED"/>
    <property type="match status" value="1"/>
</dbReference>
<dbReference type="Pfam" id="PF03108">
    <property type="entry name" value="DBD_Tnp_Mut"/>
    <property type="match status" value="1"/>
</dbReference>
<dbReference type="GO" id="GO:0008270">
    <property type="term" value="F:zinc ion binding"/>
    <property type="evidence" value="ECO:0007669"/>
    <property type="project" value="UniProtKB-KW"/>
</dbReference>
<name>A0A8T1YPY5_ARASU</name>
<feature type="compositionally biased region" description="Low complexity" evidence="5">
    <location>
        <begin position="42"/>
        <end position="58"/>
    </location>
</feature>
<dbReference type="Proteomes" id="UP000694251">
    <property type="component" value="Chromosome 12"/>
</dbReference>
<feature type="compositionally biased region" description="Acidic residues" evidence="5">
    <location>
        <begin position="149"/>
        <end position="161"/>
    </location>
</feature>
<feature type="compositionally biased region" description="Acidic residues" evidence="5">
    <location>
        <begin position="173"/>
        <end position="192"/>
    </location>
</feature>
<reference evidence="7 8" key="1">
    <citation type="submission" date="2020-12" db="EMBL/GenBank/DDBJ databases">
        <title>Concerted genomic and epigenomic changes stabilize Arabidopsis allopolyploids.</title>
        <authorList>
            <person name="Chen Z."/>
        </authorList>
    </citation>
    <scope>NUCLEOTIDE SEQUENCE [LARGE SCALE GENOMIC DNA]</scope>
    <source>
        <strain evidence="7">As9502</strain>
        <tissue evidence="7">Leaf</tissue>
    </source>
</reference>
<dbReference type="InterPro" id="IPR007527">
    <property type="entry name" value="Znf_SWIM"/>
</dbReference>